<dbReference type="Proteomes" id="UP000509120">
    <property type="component" value="Chromosome"/>
</dbReference>
<protein>
    <submittedName>
        <fullName evidence="1">Uncharacterized protein</fullName>
    </submittedName>
</protein>
<dbReference type="Pfam" id="PF11187">
    <property type="entry name" value="Mbeg1-like"/>
    <property type="match status" value="1"/>
</dbReference>
<evidence type="ECO:0000313" key="2">
    <source>
        <dbReference type="Proteomes" id="UP000509120"/>
    </source>
</evidence>
<dbReference type="AlphaFoldDB" id="A0AAU9H6F6"/>
<sequence length="93" mass="10821">MKETINLHDYAKGKDLNPDYSFMVTKKRVELAESMVRSRRFAGLNLSSYRSVLDKEVEKQFAAMIFSLPELDYHQLVFRGTDIVSLDGRRIFS</sequence>
<organism evidence="1 2">
    <name type="scientific">Streptococcus thermophilus</name>
    <dbReference type="NCBI Taxonomy" id="1308"/>
    <lineage>
        <taxon>Bacteria</taxon>
        <taxon>Bacillati</taxon>
        <taxon>Bacillota</taxon>
        <taxon>Bacilli</taxon>
        <taxon>Lactobacillales</taxon>
        <taxon>Streptococcaceae</taxon>
        <taxon>Streptococcus</taxon>
    </lineage>
</organism>
<proteinExistence type="predicted"/>
<dbReference type="RefSeq" id="WP_180483546.1">
    <property type="nucleotide sequence ID" value="NZ_CP065495.1"/>
</dbReference>
<dbReference type="InterPro" id="IPR024499">
    <property type="entry name" value="Mbeg1-like"/>
</dbReference>
<reference evidence="1 2" key="1">
    <citation type="submission" date="2020-06" db="EMBL/GenBank/DDBJ databases">
        <authorList>
            <person name="Chuat V."/>
        </authorList>
    </citation>
    <scope>NUCLEOTIDE SEQUENCE [LARGE SCALE GENOMIC DNA]</scope>
    <source>
        <strain evidence="1">STH_CIRM_1046</strain>
    </source>
</reference>
<dbReference type="EMBL" id="LR822030">
    <property type="protein sequence ID" value="CAD0155037.1"/>
    <property type="molecule type" value="Genomic_DNA"/>
</dbReference>
<gene>
    <name evidence="1" type="ORF">STHERMO_0760</name>
</gene>
<accession>A0AAU9H6F6</accession>
<evidence type="ECO:0000313" key="1">
    <source>
        <dbReference type="EMBL" id="CAD0155037.1"/>
    </source>
</evidence>
<name>A0AAU9H6F6_STRTR</name>